<dbReference type="Proteomes" id="UP001633002">
    <property type="component" value="Unassembled WGS sequence"/>
</dbReference>
<name>A0ABD3GSN8_9MARC</name>
<protein>
    <recommendedName>
        <fullName evidence="3">Cytochrome P450</fullName>
    </recommendedName>
</protein>
<reference evidence="1 2" key="1">
    <citation type="submission" date="2024-09" db="EMBL/GenBank/DDBJ databases">
        <title>Chromosome-scale assembly of Riccia sorocarpa.</title>
        <authorList>
            <person name="Paukszto L."/>
        </authorList>
    </citation>
    <scope>NUCLEOTIDE SEQUENCE [LARGE SCALE GENOMIC DNA]</scope>
    <source>
        <strain evidence="1">LP-2024</strain>
        <tissue evidence="1">Aerial parts of the thallus</tissue>
    </source>
</reference>
<evidence type="ECO:0008006" key="3">
    <source>
        <dbReference type="Google" id="ProtNLM"/>
    </source>
</evidence>
<dbReference type="PANTHER" id="PTHR24301:SF2">
    <property type="entry name" value="THROMBOXANE-A SYNTHASE"/>
    <property type="match status" value="1"/>
</dbReference>
<evidence type="ECO:0000313" key="1">
    <source>
        <dbReference type="EMBL" id="KAL3682183.1"/>
    </source>
</evidence>
<dbReference type="InterPro" id="IPR001128">
    <property type="entry name" value="Cyt_P450"/>
</dbReference>
<dbReference type="EMBL" id="JBJQOH010000006">
    <property type="protein sequence ID" value="KAL3682183.1"/>
    <property type="molecule type" value="Genomic_DNA"/>
</dbReference>
<sequence length="156" mass="17017">MGSIELLGVLMQTAAKRLPWHSTDRSSVVPPGPAYDMAFQLAADPLRCLEDLKSQYGAIVGFRLISRPVVLVSSPAQAREVFITKSKTFVKEGTAFFPNSSLAGNGLLVSDGEVWKRQRRLSNPAFRKAAVDSYAQACADRNFNSIREGTILKLAS</sequence>
<gene>
    <name evidence="1" type="ORF">R1sor_000205</name>
</gene>
<dbReference type="Pfam" id="PF00067">
    <property type="entry name" value="p450"/>
    <property type="match status" value="1"/>
</dbReference>
<dbReference type="SUPFAM" id="SSF48264">
    <property type="entry name" value="Cytochrome P450"/>
    <property type="match status" value="1"/>
</dbReference>
<evidence type="ECO:0000313" key="2">
    <source>
        <dbReference type="Proteomes" id="UP001633002"/>
    </source>
</evidence>
<comment type="caution">
    <text evidence="1">The sequence shown here is derived from an EMBL/GenBank/DDBJ whole genome shotgun (WGS) entry which is preliminary data.</text>
</comment>
<accession>A0ABD3GSN8</accession>
<dbReference type="InterPro" id="IPR036396">
    <property type="entry name" value="Cyt_P450_sf"/>
</dbReference>
<dbReference type="Gene3D" id="1.10.630.10">
    <property type="entry name" value="Cytochrome P450"/>
    <property type="match status" value="1"/>
</dbReference>
<keyword evidence="2" id="KW-1185">Reference proteome</keyword>
<proteinExistence type="predicted"/>
<dbReference type="PANTHER" id="PTHR24301">
    <property type="entry name" value="THROMBOXANE-A SYNTHASE"/>
    <property type="match status" value="1"/>
</dbReference>
<dbReference type="AlphaFoldDB" id="A0ABD3GSN8"/>
<organism evidence="1 2">
    <name type="scientific">Riccia sorocarpa</name>
    <dbReference type="NCBI Taxonomy" id="122646"/>
    <lineage>
        <taxon>Eukaryota</taxon>
        <taxon>Viridiplantae</taxon>
        <taxon>Streptophyta</taxon>
        <taxon>Embryophyta</taxon>
        <taxon>Marchantiophyta</taxon>
        <taxon>Marchantiopsida</taxon>
        <taxon>Marchantiidae</taxon>
        <taxon>Marchantiales</taxon>
        <taxon>Ricciaceae</taxon>
        <taxon>Riccia</taxon>
    </lineage>
</organism>